<dbReference type="AlphaFoldDB" id="A0A4Y7IFW6"/>
<evidence type="ECO:0000313" key="2">
    <source>
        <dbReference type="Proteomes" id="UP000316621"/>
    </source>
</evidence>
<keyword evidence="2" id="KW-1185">Reference proteome</keyword>
<protein>
    <submittedName>
        <fullName evidence="1">Uncharacterized protein</fullName>
    </submittedName>
</protein>
<dbReference type="Gramene" id="RZC46358">
    <property type="protein sequence ID" value="RZC46358"/>
    <property type="gene ID" value="C5167_039305"/>
</dbReference>
<reference evidence="1 2" key="1">
    <citation type="journal article" date="2018" name="Science">
        <title>The opium poppy genome and morphinan production.</title>
        <authorList>
            <person name="Guo L."/>
            <person name="Winzer T."/>
            <person name="Yang X."/>
            <person name="Li Y."/>
            <person name="Ning Z."/>
            <person name="He Z."/>
            <person name="Teodor R."/>
            <person name="Lu Y."/>
            <person name="Bowser T.A."/>
            <person name="Graham I.A."/>
            <person name="Ye K."/>
        </authorList>
    </citation>
    <scope>NUCLEOTIDE SEQUENCE [LARGE SCALE GENOMIC DNA]</scope>
    <source>
        <strain evidence="2">cv. HN1</strain>
        <tissue evidence="1">Leaves</tissue>
    </source>
</reference>
<evidence type="ECO:0000313" key="1">
    <source>
        <dbReference type="EMBL" id="RZC46358.1"/>
    </source>
</evidence>
<gene>
    <name evidence="1" type="ORF">C5167_039305</name>
</gene>
<dbReference type="EMBL" id="CM010715">
    <property type="protein sequence ID" value="RZC46358.1"/>
    <property type="molecule type" value="Genomic_DNA"/>
</dbReference>
<name>A0A4Y7IFW6_PAPSO</name>
<organism evidence="1 2">
    <name type="scientific">Papaver somniferum</name>
    <name type="common">Opium poppy</name>
    <dbReference type="NCBI Taxonomy" id="3469"/>
    <lineage>
        <taxon>Eukaryota</taxon>
        <taxon>Viridiplantae</taxon>
        <taxon>Streptophyta</taxon>
        <taxon>Embryophyta</taxon>
        <taxon>Tracheophyta</taxon>
        <taxon>Spermatophyta</taxon>
        <taxon>Magnoliopsida</taxon>
        <taxon>Ranunculales</taxon>
        <taxon>Papaveraceae</taxon>
        <taxon>Papaveroideae</taxon>
        <taxon>Papaver</taxon>
    </lineage>
</organism>
<dbReference type="Proteomes" id="UP000316621">
    <property type="component" value="Chromosome 1"/>
</dbReference>
<accession>A0A4Y7IFW6</accession>
<sequence>MSHEKGSICGGYDGNDGKSCSIRWRMAVIVVVSGWSSRHASKIRSRMYCWEKMLIVVRM</sequence>
<proteinExistence type="predicted"/>